<dbReference type="Pfam" id="PF00082">
    <property type="entry name" value="Peptidase_S8"/>
    <property type="match status" value="1"/>
</dbReference>
<dbReference type="Gene3D" id="3.50.30.30">
    <property type="match status" value="1"/>
</dbReference>
<keyword evidence="4 8" id="KW-0645">Protease</keyword>
<dbReference type="PRINTS" id="PR00723">
    <property type="entry name" value="SUBTILISIN"/>
</dbReference>
<feature type="domain" description="PA" evidence="10">
    <location>
        <begin position="401"/>
        <end position="474"/>
    </location>
</feature>
<dbReference type="PROSITE" id="PS51892">
    <property type="entry name" value="SUBTILASE"/>
    <property type="match status" value="1"/>
</dbReference>
<sequence>MMTTSLCCRRSSRWFCISNLLLLSVFVGQFGFCYSSKAYVVYMGSVSTQDHPDHILTQNHQILAAVHGGSIEQARASYLYSYRHGFRGFAAKLTDKQASQIAKMPGVVSVFPNLKRRLHTTHSWDFMGLVGEETMEIPGHSTKNQVNIIIGFIDTGIWPESPSFSDDDMPPVPARWKGQCQSGEAFNASYCNRKVVGARYYMSGYEAEEDSTEIMSFRSPRDSSGHGSHTASIAAGRYVSNMNYKGLATGGARGGAPMARIAVYKTCWDSGCYDVDLLAAFDDAIRDGVHILSLSLGPDAPQGDYFNDAISIGSFHAATRGVLVVASAGNEGNEGSATNLAPWMITVAASSTDRDFASDIILGNTANFSGESLSLFEMNASARIISASEAYAGYFTPYQSSYCLESSLNSTKARGKVLVCRHAESSTESKLAKGTTVKEAGGVGMVLIDEADQDVAIPFTIPSAIVGRGMGNKILSYINGTRKAIAKISRAKTVLGSQPAPRVATFSSKGPNALTPEILKPDVTAPGLNILAAWSPAVRKMHFNILSGTSMACPHVTGIAALIKAVNPSWSPSAIKSAIMTTATILDKNLKPITADPSGRRGNAFDYGSGFIDPTRVLDPGLVYDAQPTDYKAFLCSIGYDERSLHLVTRDNSTCNQTLTTAFSLNYPSITVPNLKDNFSVTRTVTNVGKPRSIYKAVVSNPVGINVTVVPKRLIFNSYGQKIKFTMNFKVAAPSKGYTFGFLTWRNGNTRVTSSIVVRVASSSMGLMR</sequence>
<evidence type="ECO:0000256" key="2">
    <source>
        <dbReference type="ARBA" id="ARBA00011073"/>
    </source>
</evidence>
<evidence type="ECO:0000256" key="3">
    <source>
        <dbReference type="ARBA" id="ARBA00022525"/>
    </source>
</evidence>
<evidence type="ECO:0000256" key="5">
    <source>
        <dbReference type="ARBA" id="ARBA00022729"/>
    </source>
</evidence>
<comment type="subcellular location">
    <subcellularLocation>
        <location evidence="1">Secreted</location>
    </subcellularLocation>
</comment>
<dbReference type="InterPro" id="IPR010259">
    <property type="entry name" value="S8pro/Inhibitor_I9"/>
</dbReference>
<dbReference type="SUPFAM" id="SSF52743">
    <property type="entry name" value="Subtilisin-like"/>
    <property type="match status" value="1"/>
</dbReference>
<keyword evidence="3" id="KW-0964">Secreted</keyword>
<dbReference type="InterPro" id="IPR015500">
    <property type="entry name" value="Peptidase_S8_subtilisin-rel"/>
</dbReference>
<evidence type="ECO:0000256" key="7">
    <source>
        <dbReference type="ARBA" id="ARBA00022825"/>
    </source>
</evidence>
<feature type="domain" description="Subtilisin-like protease fibronectin type-III" evidence="12">
    <location>
        <begin position="665"/>
        <end position="758"/>
    </location>
</feature>
<name>A0ABQ9LYA4_HEVBR</name>
<dbReference type="Pfam" id="PF17766">
    <property type="entry name" value="fn3_6"/>
    <property type="match status" value="1"/>
</dbReference>
<dbReference type="EMBL" id="JARPOI010000009">
    <property type="protein sequence ID" value="KAJ9172518.1"/>
    <property type="molecule type" value="Genomic_DNA"/>
</dbReference>
<evidence type="ECO:0000256" key="4">
    <source>
        <dbReference type="ARBA" id="ARBA00022670"/>
    </source>
</evidence>
<comment type="caution">
    <text evidence="13">The sequence shown here is derived from an EMBL/GenBank/DDBJ whole genome shotgun (WGS) entry which is preliminary data.</text>
</comment>
<reference evidence="13" key="1">
    <citation type="journal article" date="2023" name="Plant Biotechnol. J.">
        <title>Chromosome-level wild Hevea brasiliensis genome provides new tools for genomic-assisted breeding and valuable loci to elevate rubber yield.</title>
        <authorList>
            <person name="Cheng H."/>
            <person name="Song X."/>
            <person name="Hu Y."/>
            <person name="Wu T."/>
            <person name="Yang Q."/>
            <person name="An Z."/>
            <person name="Feng S."/>
            <person name="Deng Z."/>
            <person name="Wu W."/>
            <person name="Zeng X."/>
            <person name="Tu M."/>
            <person name="Wang X."/>
            <person name="Huang H."/>
        </authorList>
    </citation>
    <scope>NUCLEOTIDE SEQUENCE</scope>
    <source>
        <strain evidence="13">MT/VB/25A 57/8</strain>
    </source>
</reference>
<dbReference type="InterPro" id="IPR003137">
    <property type="entry name" value="PA_domain"/>
</dbReference>
<feature type="domain" description="Peptidase S8/S53" evidence="9">
    <location>
        <begin position="147"/>
        <end position="608"/>
    </location>
</feature>
<keyword evidence="7 8" id="KW-0720">Serine protease</keyword>
<dbReference type="PANTHER" id="PTHR10795">
    <property type="entry name" value="PROPROTEIN CONVERTASE SUBTILISIN/KEXIN"/>
    <property type="match status" value="1"/>
</dbReference>
<accession>A0ABQ9LYA4</accession>
<dbReference type="InterPro" id="IPR000209">
    <property type="entry name" value="Peptidase_S8/S53_dom"/>
</dbReference>
<dbReference type="InterPro" id="IPR034197">
    <property type="entry name" value="Peptidases_S8_3"/>
</dbReference>
<evidence type="ECO:0000256" key="6">
    <source>
        <dbReference type="ARBA" id="ARBA00022801"/>
    </source>
</evidence>
<dbReference type="Pfam" id="PF02225">
    <property type="entry name" value="PA"/>
    <property type="match status" value="1"/>
</dbReference>
<proteinExistence type="inferred from homology"/>
<dbReference type="InterPro" id="IPR023828">
    <property type="entry name" value="Peptidase_S8_Ser-AS"/>
</dbReference>
<dbReference type="Pfam" id="PF05922">
    <property type="entry name" value="Inhibitor_I9"/>
    <property type="match status" value="1"/>
</dbReference>
<dbReference type="CDD" id="cd04852">
    <property type="entry name" value="Peptidases_S8_3"/>
    <property type="match status" value="1"/>
</dbReference>
<protein>
    <submittedName>
        <fullName evidence="13">Uncharacterized protein</fullName>
    </submittedName>
</protein>
<dbReference type="Gene3D" id="3.40.50.200">
    <property type="entry name" value="Peptidase S8/S53 domain"/>
    <property type="match status" value="1"/>
</dbReference>
<dbReference type="InterPro" id="IPR037045">
    <property type="entry name" value="S8pro/Inhibitor_I9_sf"/>
</dbReference>
<feature type="active site" description="Charge relay system" evidence="8">
    <location>
        <position position="226"/>
    </location>
</feature>
<evidence type="ECO:0000313" key="14">
    <source>
        <dbReference type="Proteomes" id="UP001174677"/>
    </source>
</evidence>
<evidence type="ECO:0000313" key="13">
    <source>
        <dbReference type="EMBL" id="KAJ9172518.1"/>
    </source>
</evidence>
<dbReference type="InterPro" id="IPR036852">
    <property type="entry name" value="Peptidase_S8/S53_dom_sf"/>
</dbReference>
<dbReference type="Gene3D" id="3.30.70.80">
    <property type="entry name" value="Peptidase S8 propeptide/proteinase inhibitor I9"/>
    <property type="match status" value="1"/>
</dbReference>
<evidence type="ECO:0000259" key="12">
    <source>
        <dbReference type="Pfam" id="PF17766"/>
    </source>
</evidence>
<keyword evidence="14" id="KW-1185">Reference proteome</keyword>
<organism evidence="13 14">
    <name type="scientific">Hevea brasiliensis</name>
    <name type="common">Para rubber tree</name>
    <name type="synonym">Siphonia brasiliensis</name>
    <dbReference type="NCBI Taxonomy" id="3981"/>
    <lineage>
        <taxon>Eukaryota</taxon>
        <taxon>Viridiplantae</taxon>
        <taxon>Streptophyta</taxon>
        <taxon>Embryophyta</taxon>
        <taxon>Tracheophyta</taxon>
        <taxon>Spermatophyta</taxon>
        <taxon>Magnoliopsida</taxon>
        <taxon>eudicotyledons</taxon>
        <taxon>Gunneridae</taxon>
        <taxon>Pentapetalae</taxon>
        <taxon>rosids</taxon>
        <taxon>fabids</taxon>
        <taxon>Malpighiales</taxon>
        <taxon>Euphorbiaceae</taxon>
        <taxon>Crotonoideae</taxon>
        <taxon>Micrandreae</taxon>
        <taxon>Hevea</taxon>
    </lineage>
</organism>
<comment type="similarity">
    <text evidence="2 8">Belongs to the peptidase S8 family.</text>
</comment>
<keyword evidence="5" id="KW-0732">Signal</keyword>
<feature type="domain" description="Inhibitor I9" evidence="11">
    <location>
        <begin position="39"/>
        <end position="119"/>
    </location>
</feature>
<dbReference type="InterPro" id="IPR045051">
    <property type="entry name" value="SBT"/>
</dbReference>
<feature type="active site" description="Charge relay system" evidence="8">
    <location>
        <position position="154"/>
    </location>
</feature>
<keyword evidence="6 8" id="KW-0378">Hydrolase</keyword>
<feature type="active site" description="Charge relay system" evidence="8">
    <location>
        <position position="550"/>
    </location>
</feature>
<evidence type="ECO:0000259" key="10">
    <source>
        <dbReference type="Pfam" id="PF02225"/>
    </source>
</evidence>
<dbReference type="InterPro" id="IPR041469">
    <property type="entry name" value="Subtilisin-like_FN3"/>
</dbReference>
<evidence type="ECO:0000259" key="11">
    <source>
        <dbReference type="Pfam" id="PF05922"/>
    </source>
</evidence>
<evidence type="ECO:0000256" key="1">
    <source>
        <dbReference type="ARBA" id="ARBA00004613"/>
    </source>
</evidence>
<dbReference type="Proteomes" id="UP001174677">
    <property type="component" value="Chromosome 9"/>
</dbReference>
<evidence type="ECO:0000256" key="8">
    <source>
        <dbReference type="PROSITE-ProRule" id="PRU01240"/>
    </source>
</evidence>
<gene>
    <name evidence="13" type="ORF">P3X46_015748</name>
</gene>
<dbReference type="CDD" id="cd02120">
    <property type="entry name" value="PA_subtilisin_like"/>
    <property type="match status" value="1"/>
</dbReference>
<dbReference type="PROSITE" id="PS00138">
    <property type="entry name" value="SUBTILASE_SER"/>
    <property type="match status" value="1"/>
</dbReference>
<evidence type="ECO:0000259" key="9">
    <source>
        <dbReference type="Pfam" id="PF00082"/>
    </source>
</evidence>
<dbReference type="Gene3D" id="2.60.40.2310">
    <property type="match status" value="1"/>
</dbReference>